<dbReference type="AlphaFoldDB" id="M1DJJ1"/>
<dbReference type="HOGENOM" id="CLU_2659304_0_0_1"/>
<keyword evidence="2" id="KW-1185">Reference proteome</keyword>
<dbReference type="EnsemblPlants" id="PGSC0003DMT400090059">
    <property type="protein sequence ID" value="PGSC0003DMT400090059"/>
    <property type="gene ID" value="PGSC0003DMG400039630"/>
</dbReference>
<proteinExistence type="predicted"/>
<reference evidence="1" key="2">
    <citation type="submission" date="2015-06" db="UniProtKB">
        <authorList>
            <consortium name="EnsemblPlants"/>
        </authorList>
    </citation>
    <scope>IDENTIFICATION</scope>
    <source>
        <strain evidence="1">DM1-3 516 R44</strain>
    </source>
</reference>
<dbReference type="Gramene" id="PGSC0003DMT400090059">
    <property type="protein sequence ID" value="PGSC0003DMT400090059"/>
    <property type="gene ID" value="PGSC0003DMG400039630"/>
</dbReference>
<dbReference type="PaxDb" id="4113-PGSC0003DMT400090059"/>
<accession>M1DJJ1</accession>
<reference evidence="2" key="1">
    <citation type="journal article" date="2011" name="Nature">
        <title>Genome sequence and analysis of the tuber crop potato.</title>
        <authorList>
            <consortium name="The Potato Genome Sequencing Consortium"/>
        </authorList>
    </citation>
    <scope>NUCLEOTIDE SEQUENCE [LARGE SCALE GENOMIC DNA]</scope>
    <source>
        <strain evidence="2">cv. DM1-3 516 R44</strain>
    </source>
</reference>
<organism evidence="1 2">
    <name type="scientific">Solanum tuberosum</name>
    <name type="common">Potato</name>
    <dbReference type="NCBI Taxonomy" id="4113"/>
    <lineage>
        <taxon>Eukaryota</taxon>
        <taxon>Viridiplantae</taxon>
        <taxon>Streptophyta</taxon>
        <taxon>Embryophyta</taxon>
        <taxon>Tracheophyta</taxon>
        <taxon>Spermatophyta</taxon>
        <taxon>Magnoliopsida</taxon>
        <taxon>eudicotyledons</taxon>
        <taxon>Gunneridae</taxon>
        <taxon>Pentapetalae</taxon>
        <taxon>asterids</taxon>
        <taxon>lamiids</taxon>
        <taxon>Solanales</taxon>
        <taxon>Solanaceae</taxon>
        <taxon>Solanoideae</taxon>
        <taxon>Solaneae</taxon>
        <taxon>Solanum</taxon>
    </lineage>
</organism>
<dbReference type="InParanoid" id="M1DJJ1"/>
<name>M1DJJ1_SOLTU</name>
<evidence type="ECO:0000313" key="1">
    <source>
        <dbReference type="EnsemblPlants" id="PGSC0003DMT400090059"/>
    </source>
</evidence>
<evidence type="ECO:0000313" key="2">
    <source>
        <dbReference type="Proteomes" id="UP000011115"/>
    </source>
</evidence>
<dbReference type="Proteomes" id="UP000011115">
    <property type="component" value="Unassembled WGS sequence"/>
</dbReference>
<sequence length="76" mass="8549">MIEVVAFVRDEKLRRTEMNKKNKAIDQDNTTPLVDEDGAAVDVDEILPLAIVNENLVAVAEYFAEEVNEVVAEMKE</sequence>
<protein>
    <submittedName>
        <fullName evidence="1">Uncharacterized protein</fullName>
    </submittedName>
</protein>